<keyword evidence="3" id="KW-1185">Reference proteome</keyword>
<proteinExistence type="predicted"/>
<dbReference type="AlphaFoldDB" id="A0AAW0B016"/>
<evidence type="ECO:0000313" key="3">
    <source>
        <dbReference type="Proteomes" id="UP001362999"/>
    </source>
</evidence>
<organism evidence="2 3">
    <name type="scientific">Favolaschia claudopus</name>
    <dbReference type="NCBI Taxonomy" id="2862362"/>
    <lineage>
        <taxon>Eukaryota</taxon>
        <taxon>Fungi</taxon>
        <taxon>Dikarya</taxon>
        <taxon>Basidiomycota</taxon>
        <taxon>Agaricomycotina</taxon>
        <taxon>Agaricomycetes</taxon>
        <taxon>Agaricomycetidae</taxon>
        <taxon>Agaricales</taxon>
        <taxon>Marasmiineae</taxon>
        <taxon>Mycenaceae</taxon>
        <taxon>Favolaschia</taxon>
    </lineage>
</organism>
<evidence type="ECO:0000313" key="2">
    <source>
        <dbReference type="EMBL" id="KAK7019274.1"/>
    </source>
</evidence>
<feature type="compositionally biased region" description="Basic and acidic residues" evidence="1">
    <location>
        <begin position="288"/>
        <end position="299"/>
    </location>
</feature>
<sequence>MPFVPRIAAVVRRSDQDFLDILGESPSHLVYYPFGLKSIALVVAWPMRNGARLTPPEVMDTLRVEEIYIPCLCAQLEDRPLGAEFITFLDAGDHRCYLYCHYDPPRCGFFLDLHKIYRETTYEYEYPSPLLSSIPYQKSLGNYFWSPAVPDRGEMFKPVLVPGFLGEIWEAGFDRDQRMRRRLCYDFSLAFGQLGPKHIAPVAALPPPLTRNRATQTYDNFLFEDPSLLVTDREKAAFTCLSKEEGLTTKELNALLKRCNVCECWFLARVLRTHTTQCGRMDSDSDSDPPRLRDVGTSM</sequence>
<accession>A0AAW0B016</accession>
<comment type="caution">
    <text evidence="2">The sequence shown here is derived from an EMBL/GenBank/DDBJ whole genome shotgun (WGS) entry which is preliminary data.</text>
</comment>
<dbReference type="Proteomes" id="UP001362999">
    <property type="component" value="Unassembled WGS sequence"/>
</dbReference>
<evidence type="ECO:0000256" key="1">
    <source>
        <dbReference type="SAM" id="MobiDB-lite"/>
    </source>
</evidence>
<feature type="region of interest" description="Disordered" evidence="1">
    <location>
        <begin position="278"/>
        <end position="299"/>
    </location>
</feature>
<gene>
    <name evidence="2" type="ORF">R3P38DRAFT_3199457</name>
</gene>
<dbReference type="EMBL" id="JAWWNJ010000044">
    <property type="protein sequence ID" value="KAK7019274.1"/>
    <property type="molecule type" value="Genomic_DNA"/>
</dbReference>
<reference evidence="2 3" key="1">
    <citation type="journal article" date="2024" name="J Genomics">
        <title>Draft genome sequencing and assembly of Favolaschia claudopus CIRM-BRFM 2984 isolated from oak limbs.</title>
        <authorList>
            <person name="Navarro D."/>
            <person name="Drula E."/>
            <person name="Chaduli D."/>
            <person name="Cazenave R."/>
            <person name="Ahrendt S."/>
            <person name="Wang J."/>
            <person name="Lipzen A."/>
            <person name="Daum C."/>
            <person name="Barry K."/>
            <person name="Grigoriev I.V."/>
            <person name="Favel A."/>
            <person name="Rosso M.N."/>
            <person name="Martin F."/>
        </authorList>
    </citation>
    <scope>NUCLEOTIDE SEQUENCE [LARGE SCALE GENOMIC DNA]</scope>
    <source>
        <strain evidence="2 3">CIRM-BRFM 2984</strain>
    </source>
</reference>
<name>A0AAW0B016_9AGAR</name>
<protein>
    <submittedName>
        <fullName evidence="2">Uncharacterized protein</fullName>
    </submittedName>
</protein>